<name>F6FH99_MYCHI</name>
<dbReference type="AlphaFoldDB" id="F6FH99"/>
<evidence type="ECO:0000313" key="2">
    <source>
        <dbReference type="Proteomes" id="UP000007952"/>
    </source>
</evidence>
<reference evidence="1 2" key="1">
    <citation type="journal article" date="2011" name="J. Bacteriol.">
        <title>Complete genome sequences of two hemotropic Mycoplasmas, Mycoplasma haemofelis strain Ohio2 and Mycoplasma suis strain Illinois.</title>
        <authorList>
            <person name="Messick J.B."/>
            <person name="Santos A.P."/>
            <person name="Guimaraes A.M."/>
        </authorList>
    </citation>
    <scope>NUCLEOTIDE SEQUENCE [LARGE SCALE GENOMIC DNA]</scope>
    <source>
        <strain evidence="1 2">Ohio2</strain>
    </source>
</reference>
<gene>
    <name evidence="1" type="ordered locus">MHF_0428</name>
</gene>
<dbReference type="STRING" id="859194.MHF_0428"/>
<dbReference type="BioCyc" id="MHAE859194:G1GR7-420-MONOMER"/>
<organism evidence="1 2">
    <name type="scientific">Mycoplasma haemofelis (strain Ohio2)</name>
    <dbReference type="NCBI Taxonomy" id="859194"/>
    <lineage>
        <taxon>Bacteria</taxon>
        <taxon>Bacillati</taxon>
        <taxon>Mycoplasmatota</taxon>
        <taxon>Mollicutes</taxon>
        <taxon>Mycoplasmataceae</taxon>
        <taxon>Mycoplasma</taxon>
    </lineage>
</organism>
<evidence type="ECO:0000313" key="1">
    <source>
        <dbReference type="EMBL" id="AEG72704.1"/>
    </source>
</evidence>
<dbReference type="EMBL" id="CP002808">
    <property type="protein sequence ID" value="AEG72704.1"/>
    <property type="molecule type" value="Genomic_DNA"/>
</dbReference>
<protein>
    <submittedName>
        <fullName evidence="1">Uncharacterized protein</fullName>
    </submittedName>
</protein>
<dbReference type="HOGENOM" id="CLU_098620_1_1_14"/>
<dbReference type="KEGG" id="mhf:MHF_0428"/>
<reference key="2">
    <citation type="submission" date="2011-05" db="EMBL/GenBank/DDBJ databases">
        <title>The Genome of Mycoplasma haemofelis Strain Ohio2, a pathogenic hemoplasma of the cat.</title>
        <authorList>
            <person name="Santos A.P."/>
            <person name="Guimaraes A.M.S."/>
            <person name="SanMiguel P.J."/>
            <person name="Martin S.W."/>
            <person name="Messick J.B."/>
        </authorList>
    </citation>
    <scope>NUCLEOTIDE SEQUENCE</scope>
    <source>
        <strain>Ohio2</strain>
    </source>
</reference>
<dbReference type="Proteomes" id="UP000007952">
    <property type="component" value="Chromosome"/>
</dbReference>
<proteinExistence type="predicted"/>
<accession>F6FH99</accession>
<sequence>MVNKAALGMAGLASTSAVGAGIHYSGILSPSTKQVSISSLTEKNDYIVVMQRDDKSWEAKWKEYESSSNIFQIKNPSQDNLKEQCSTLFKDSKVSRKEDKLYSSFLTFCTRDKTTKEKLQSLGKSILGKDGQDQEWKKRFGDYKLDTNKNKLSNITSAATDQDTDFSKLSTGCHELANKAWKETESSLPTIEKWCLSVATGGQ</sequence>